<protein>
    <submittedName>
        <fullName evidence="2">Uncharacterized protein</fullName>
    </submittedName>
</protein>
<name>A0ABQ6MW07_9STRA</name>
<dbReference type="Proteomes" id="UP001165060">
    <property type="component" value="Unassembled WGS sequence"/>
</dbReference>
<sequence>MVHAGFAIFFLGSALKYVSYELVRSEITSRGKRDDAECRRVLDQAKEPVDGRMGGLRKLTGEEGERLRRMLDERRELDKVKNVKGKRAGVDKAAAGGGKEGECCGAT</sequence>
<evidence type="ECO:0000256" key="1">
    <source>
        <dbReference type="SAM" id="SignalP"/>
    </source>
</evidence>
<accession>A0ABQ6MW07</accession>
<keyword evidence="1" id="KW-0732">Signal</keyword>
<organism evidence="2 3">
    <name type="scientific">Tetraparma gracilis</name>
    <dbReference type="NCBI Taxonomy" id="2962635"/>
    <lineage>
        <taxon>Eukaryota</taxon>
        <taxon>Sar</taxon>
        <taxon>Stramenopiles</taxon>
        <taxon>Ochrophyta</taxon>
        <taxon>Bolidophyceae</taxon>
        <taxon>Parmales</taxon>
        <taxon>Triparmaceae</taxon>
        <taxon>Tetraparma</taxon>
    </lineage>
</organism>
<proteinExistence type="predicted"/>
<gene>
    <name evidence="2" type="ORF">TeGR_g8692</name>
</gene>
<reference evidence="2 3" key="1">
    <citation type="journal article" date="2023" name="Commun. Biol.">
        <title>Genome analysis of Parmales, the sister group of diatoms, reveals the evolutionary specialization of diatoms from phago-mixotrophs to photoautotrophs.</title>
        <authorList>
            <person name="Ban H."/>
            <person name="Sato S."/>
            <person name="Yoshikawa S."/>
            <person name="Yamada K."/>
            <person name="Nakamura Y."/>
            <person name="Ichinomiya M."/>
            <person name="Sato N."/>
            <person name="Blanc-Mathieu R."/>
            <person name="Endo H."/>
            <person name="Kuwata A."/>
            <person name="Ogata H."/>
        </authorList>
    </citation>
    <scope>NUCLEOTIDE SEQUENCE [LARGE SCALE GENOMIC DNA]</scope>
</reference>
<comment type="caution">
    <text evidence="2">The sequence shown here is derived from an EMBL/GenBank/DDBJ whole genome shotgun (WGS) entry which is preliminary data.</text>
</comment>
<feature type="signal peptide" evidence="1">
    <location>
        <begin position="1"/>
        <end position="20"/>
    </location>
</feature>
<dbReference type="EMBL" id="BRYB01001837">
    <property type="protein sequence ID" value="GMI34714.1"/>
    <property type="molecule type" value="Genomic_DNA"/>
</dbReference>
<keyword evidence="3" id="KW-1185">Reference proteome</keyword>
<evidence type="ECO:0000313" key="3">
    <source>
        <dbReference type="Proteomes" id="UP001165060"/>
    </source>
</evidence>
<feature type="chain" id="PRO_5046814142" evidence="1">
    <location>
        <begin position="21"/>
        <end position="107"/>
    </location>
</feature>
<evidence type="ECO:0000313" key="2">
    <source>
        <dbReference type="EMBL" id="GMI34714.1"/>
    </source>
</evidence>